<comment type="caution">
    <text evidence="1">The sequence shown here is derived from an EMBL/GenBank/DDBJ whole genome shotgun (WGS) entry which is preliminary data.</text>
</comment>
<protein>
    <submittedName>
        <fullName evidence="1">Uncharacterized protein</fullName>
    </submittedName>
</protein>
<sequence>MLDTTGIDMITSAHTRTSAILSALSLYLETAHDEGIDGITAENIAALVWQAQINMGDLQDGITETTATIKSLTEARQQ</sequence>
<organism evidence="1 2">
    <name type="scientific">Marinobacter excellens HL-55</name>
    <dbReference type="NCBI Taxonomy" id="1305731"/>
    <lineage>
        <taxon>Bacteria</taxon>
        <taxon>Pseudomonadati</taxon>
        <taxon>Pseudomonadota</taxon>
        <taxon>Gammaproteobacteria</taxon>
        <taxon>Pseudomonadales</taxon>
        <taxon>Marinobacteraceae</taxon>
        <taxon>Marinobacter</taxon>
    </lineage>
</organism>
<dbReference type="STRING" id="1305731.GCA_000934705_02505"/>
<dbReference type="EMBL" id="LJZQ01000050">
    <property type="protein sequence ID" value="KPQ26584.1"/>
    <property type="molecule type" value="Genomic_DNA"/>
</dbReference>
<proteinExistence type="predicted"/>
<evidence type="ECO:0000313" key="1">
    <source>
        <dbReference type="EMBL" id="KPQ26584.1"/>
    </source>
</evidence>
<dbReference type="PATRIC" id="fig|1305731.5.peg.878"/>
<reference evidence="1 2" key="1">
    <citation type="submission" date="2015-09" db="EMBL/GenBank/DDBJ databases">
        <title>Identification and resolution of microdiversity through metagenomic sequencing of parallel consortia.</title>
        <authorList>
            <person name="Nelson W.C."/>
            <person name="Romine M.F."/>
            <person name="Lindemann S.R."/>
        </authorList>
    </citation>
    <scope>NUCLEOTIDE SEQUENCE [LARGE SCALE GENOMIC DNA]</scope>
    <source>
        <strain evidence="1">HL-55</strain>
    </source>
</reference>
<dbReference type="AlphaFoldDB" id="A0A0P7Y8H5"/>
<gene>
    <name evidence="1" type="ORF">HLUCCX14_17720</name>
</gene>
<name>A0A0P7Y8H5_9GAMM</name>
<dbReference type="Proteomes" id="UP000050416">
    <property type="component" value="Unassembled WGS sequence"/>
</dbReference>
<evidence type="ECO:0000313" key="2">
    <source>
        <dbReference type="Proteomes" id="UP000050416"/>
    </source>
</evidence>
<accession>A0A0P7Y8H5</accession>